<dbReference type="Gene3D" id="3.90.380.10">
    <property type="entry name" value="Naphthalene 1,2-dioxygenase Alpha Subunit, Chain A, domain 1"/>
    <property type="match status" value="1"/>
</dbReference>
<dbReference type="Pfam" id="PF00848">
    <property type="entry name" value="Ring_hydroxyl_A"/>
    <property type="match status" value="1"/>
</dbReference>
<reference evidence="8 9" key="1">
    <citation type="submission" date="2014-04" db="EMBL/GenBank/DDBJ databases">
        <title>Draft genome sequence of Bacillus azotoformans MEV2011, a (co-) denitrifying strain unable to grow in the presence of oxygen.</title>
        <authorList>
            <person name="Nielsen M."/>
            <person name="Schreiber L."/>
            <person name="Finster K."/>
            <person name="Schramm A."/>
        </authorList>
    </citation>
    <scope>NUCLEOTIDE SEQUENCE [LARGE SCALE GENOMIC DNA]</scope>
    <source>
        <strain evidence="8 9">MEV2011</strain>
    </source>
</reference>
<comment type="caution">
    <text evidence="8">The sequence shown here is derived from an EMBL/GenBank/DDBJ whole genome shotgun (WGS) entry which is preliminary data.</text>
</comment>
<dbReference type="EMBL" id="JJRY01000005">
    <property type="protein sequence ID" value="KEF38987.1"/>
    <property type="molecule type" value="Genomic_DNA"/>
</dbReference>
<dbReference type="PATRIC" id="fig|1348973.3.peg.1764"/>
<dbReference type="CDD" id="cd08879">
    <property type="entry name" value="RHO_alpha_C_AntDO-like"/>
    <property type="match status" value="1"/>
</dbReference>
<keyword evidence="2" id="KW-0001">2Fe-2S</keyword>
<dbReference type="AlphaFoldDB" id="A0A072NNZ8"/>
<dbReference type="PANTHER" id="PTHR43756">
    <property type="entry name" value="CHOLINE MONOOXYGENASE, CHLOROPLASTIC"/>
    <property type="match status" value="1"/>
</dbReference>
<evidence type="ECO:0000313" key="9">
    <source>
        <dbReference type="Proteomes" id="UP000027936"/>
    </source>
</evidence>
<dbReference type="PANTHER" id="PTHR43756:SF1">
    <property type="entry name" value="3-PHENYLPROPIONATE_CINNAMIC ACID DIOXYGENASE SUBUNIT ALPHA"/>
    <property type="match status" value="1"/>
</dbReference>
<keyword evidence="6" id="KW-0411">Iron-sulfur</keyword>
<dbReference type="PROSITE" id="PS51296">
    <property type="entry name" value="RIESKE"/>
    <property type="match status" value="1"/>
</dbReference>
<dbReference type="InterPro" id="IPR036922">
    <property type="entry name" value="Rieske_2Fe-2S_sf"/>
</dbReference>
<proteinExistence type="inferred from homology"/>
<dbReference type="Proteomes" id="UP000027936">
    <property type="component" value="Unassembled WGS sequence"/>
</dbReference>
<evidence type="ECO:0000256" key="6">
    <source>
        <dbReference type="ARBA" id="ARBA00023014"/>
    </source>
</evidence>
<dbReference type="InterPro" id="IPR001663">
    <property type="entry name" value="Rng_hydr_dOase-A"/>
</dbReference>
<dbReference type="GO" id="GO:0016705">
    <property type="term" value="F:oxidoreductase activity, acting on paired donors, with incorporation or reduction of molecular oxygen"/>
    <property type="evidence" value="ECO:0007669"/>
    <property type="project" value="UniProtKB-ARBA"/>
</dbReference>
<dbReference type="InterPro" id="IPR015879">
    <property type="entry name" value="Ring_hydroxy_dOase_asu_C_dom"/>
</dbReference>
<dbReference type="OrthoDB" id="9800776at2"/>
<dbReference type="GO" id="GO:0051537">
    <property type="term" value="F:2 iron, 2 sulfur cluster binding"/>
    <property type="evidence" value="ECO:0007669"/>
    <property type="project" value="UniProtKB-KW"/>
</dbReference>
<dbReference type="Gene3D" id="2.102.10.10">
    <property type="entry name" value="Rieske [2Fe-2S] iron-sulphur domain"/>
    <property type="match status" value="1"/>
</dbReference>
<evidence type="ECO:0000256" key="1">
    <source>
        <dbReference type="ARBA" id="ARBA00008751"/>
    </source>
</evidence>
<sequence length="444" mass="51183">MNQQNINEHNWDALIKHDRVHQKLYTDPTIFAEEMTKIFGMTWVYLAHESEVPNVNDYKTGYLGSRPIIVVRDRNDEFRVLFNRCTHRGATVCRDDRGSAKVFTCPYHGWNFKNNGELAGVPWPKAYGDDFDTSEWGLKQARVESYRGFIFGTLNLNAPSLVDYLGPARELLDQWLDRYDGKKLVVGNAHRMIYKGNWKLTYDNAADGYHVSFSHRSLFETAGRMGEDKDMSYFAESPDYGPMVVQYLGNGHTFIDQRPNYKNSGDFWKQQRPQPGREVYEEMIRERYQEQADALLDQAIGAQMNLNIFPNLCLIGNQIQVIQPYAVDKTELTWYSTTVDGLPEEINMLRMRTQEDFPAFGEPDDMTNFEECHLGLTIPEVEWVHTGRGLGIPDRQTVDERGVVSGPVTDELHIRNYYQEWKRLMGQPSLKTLCENVKGGVSSV</sequence>
<dbReference type="RefSeq" id="WP_035195020.1">
    <property type="nucleotide sequence ID" value="NZ_JJRY01000005.1"/>
</dbReference>
<dbReference type="Pfam" id="PF00355">
    <property type="entry name" value="Rieske"/>
    <property type="match status" value="1"/>
</dbReference>
<feature type="domain" description="Rieske" evidence="7">
    <location>
        <begin position="44"/>
        <end position="152"/>
    </location>
</feature>
<evidence type="ECO:0000256" key="5">
    <source>
        <dbReference type="ARBA" id="ARBA00023004"/>
    </source>
</evidence>
<comment type="similarity">
    <text evidence="1">Belongs to the bacterial ring-hydroxylating dioxygenase alpha subunit family.</text>
</comment>
<evidence type="ECO:0000259" key="7">
    <source>
        <dbReference type="PROSITE" id="PS51296"/>
    </source>
</evidence>
<keyword evidence="3" id="KW-0479">Metal-binding</keyword>
<name>A0A072NNZ8_SCHAZ</name>
<evidence type="ECO:0000256" key="2">
    <source>
        <dbReference type="ARBA" id="ARBA00022714"/>
    </source>
</evidence>
<evidence type="ECO:0000256" key="4">
    <source>
        <dbReference type="ARBA" id="ARBA00023002"/>
    </source>
</evidence>
<accession>A0A072NNZ8</accession>
<dbReference type="SUPFAM" id="SSF55961">
    <property type="entry name" value="Bet v1-like"/>
    <property type="match status" value="1"/>
</dbReference>
<organism evidence="8 9">
    <name type="scientific">Schinkia azotoformans MEV2011</name>
    <dbReference type="NCBI Taxonomy" id="1348973"/>
    <lineage>
        <taxon>Bacteria</taxon>
        <taxon>Bacillati</taxon>
        <taxon>Bacillota</taxon>
        <taxon>Bacilli</taxon>
        <taxon>Bacillales</taxon>
        <taxon>Bacillaceae</taxon>
        <taxon>Calidifontibacillus/Schinkia group</taxon>
        <taxon>Schinkia</taxon>
    </lineage>
</organism>
<keyword evidence="5" id="KW-0408">Iron</keyword>
<dbReference type="SUPFAM" id="SSF50022">
    <property type="entry name" value="ISP domain"/>
    <property type="match status" value="1"/>
</dbReference>
<evidence type="ECO:0000313" key="8">
    <source>
        <dbReference type="EMBL" id="KEF38987.1"/>
    </source>
</evidence>
<dbReference type="GO" id="GO:0005506">
    <property type="term" value="F:iron ion binding"/>
    <property type="evidence" value="ECO:0007669"/>
    <property type="project" value="InterPro"/>
</dbReference>
<evidence type="ECO:0000256" key="3">
    <source>
        <dbReference type="ARBA" id="ARBA00022723"/>
    </source>
</evidence>
<dbReference type="InterPro" id="IPR017941">
    <property type="entry name" value="Rieske_2Fe-2S"/>
</dbReference>
<protein>
    <submittedName>
        <fullName evidence="8">Rieske (2Fe-2S) domain-containing protein</fullName>
    </submittedName>
</protein>
<gene>
    <name evidence="8" type="ORF">M670_01804</name>
</gene>
<dbReference type="CDD" id="cd03469">
    <property type="entry name" value="Rieske_RO_Alpha_N"/>
    <property type="match status" value="1"/>
</dbReference>
<dbReference type="GO" id="GO:0004497">
    <property type="term" value="F:monooxygenase activity"/>
    <property type="evidence" value="ECO:0007669"/>
    <property type="project" value="UniProtKB-ARBA"/>
</dbReference>
<dbReference type="PRINTS" id="PR00090">
    <property type="entry name" value="RNGDIOXGNASE"/>
</dbReference>
<keyword evidence="4" id="KW-0560">Oxidoreductase</keyword>